<dbReference type="RefSeq" id="WP_110888517.1">
    <property type="nucleotide sequence ID" value="NZ_QJSX01000020.1"/>
</dbReference>
<dbReference type="NCBIfam" id="TIGR00254">
    <property type="entry name" value="GGDEF"/>
    <property type="match status" value="1"/>
</dbReference>
<dbReference type="Pfam" id="PF01590">
    <property type="entry name" value="GAF"/>
    <property type="match status" value="1"/>
</dbReference>
<dbReference type="InterPro" id="IPR029787">
    <property type="entry name" value="Nucleotide_cyclase"/>
</dbReference>
<dbReference type="OrthoDB" id="9812358at2"/>
<dbReference type="PANTHER" id="PTHR43102">
    <property type="entry name" value="SLR1143 PROTEIN"/>
    <property type="match status" value="1"/>
</dbReference>
<organism evidence="3 4">
    <name type="scientific">Deinococcus yavapaiensis KR-236</name>
    <dbReference type="NCBI Taxonomy" id="694435"/>
    <lineage>
        <taxon>Bacteria</taxon>
        <taxon>Thermotogati</taxon>
        <taxon>Deinococcota</taxon>
        <taxon>Deinococci</taxon>
        <taxon>Deinococcales</taxon>
        <taxon>Deinococcaceae</taxon>
        <taxon>Deinococcus</taxon>
    </lineage>
</organism>
<reference evidence="3 4" key="1">
    <citation type="submission" date="2018-06" db="EMBL/GenBank/DDBJ databases">
        <title>Genomic Encyclopedia of Type Strains, Phase IV (KMG-IV): sequencing the most valuable type-strain genomes for metagenomic binning, comparative biology and taxonomic classification.</title>
        <authorList>
            <person name="Goeker M."/>
        </authorList>
    </citation>
    <scope>NUCLEOTIDE SEQUENCE [LARGE SCALE GENOMIC DNA]</scope>
    <source>
        <strain evidence="3 4">DSM 18048</strain>
    </source>
</reference>
<protein>
    <submittedName>
        <fullName evidence="3">Diguanylate cyclase (GGDEF)-like protein</fullName>
    </submittedName>
</protein>
<dbReference type="InterPro" id="IPR029016">
    <property type="entry name" value="GAF-like_dom_sf"/>
</dbReference>
<evidence type="ECO:0000313" key="3">
    <source>
        <dbReference type="EMBL" id="PYE49944.1"/>
    </source>
</evidence>
<dbReference type="PANTHER" id="PTHR43102:SF2">
    <property type="entry name" value="GAF DOMAIN-CONTAINING PROTEIN"/>
    <property type="match status" value="1"/>
</dbReference>
<dbReference type="Pfam" id="PF00990">
    <property type="entry name" value="GGDEF"/>
    <property type="match status" value="1"/>
</dbReference>
<evidence type="ECO:0000256" key="1">
    <source>
        <dbReference type="SAM" id="MobiDB-lite"/>
    </source>
</evidence>
<dbReference type="InterPro" id="IPR000160">
    <property type="entry name" value="GGDEF_dom"/>
</dbReference>
<keyword evidence="4" id="KW-1185">Reference proteome</keyword>
<feature type="domain" description="GGDEF" evidence="2">
    <location>
        <begin position="380"/>
        <end position="513"/>
    </location>
</feature>
<feature type="region of interest" description="Disordered" evidence="1">
    <location>
        <begin position="509"/>
        <end position="529"/>
    </location>
</feature>
<dbReference type="InterPro" id="IPR043128">
    <property type="entry name" value="Rev_trsase/Diguanyl_cyclase"/>
</dbReference>
<sequence length="557" mass="60014">MNEPIGYEQRRLEALARYAILDTLPEDAFDRLAKLAAAVFGAPIALVNFVADQYTFSKACYGIDVSHHDRSLSLCARTIESNAVLTVLDLSSDPHFAAFPTVTQTKGVRFYSGAPIKTHDGFNIGVICVLDYAPRGSVSDVERESLEHLAAIAFDELELRRKTLELQREASAKEALVRTLRSTQLMSDTLLGITSLAQLELPPAELASHALELLSRAIDVEWCNLSASRDDSVTFETIWARDDAADALTHAIPTRRGETGGASWRAANDSRPSFTSAYEQERGALPELVEAGLQAVAWLPLGEFDGAHYVLVLGRLREARRWTERDRQLLATATRAIRYALGVREQTRAARAASRTDLLTGLANRRALDEALEQVAERALPIVVAMLDVDGLKCVNDTRGHAAGDALLRIFGSTLAAHLPVGVSAFRLGGDEFALLLPLGEEDGPSGARARVLASIDPAVATARTAGFPEAGVSFGVACWPRDAETLEDVLERADAALYEDKRARKAFHANRDGERSVEGASNATNGAPLGDLVLDVEAATLLGSSPSALPSPKEAD</sequence>
<comment type="caution">
    <text evidence="3">The sequence shown here is derived from an EMBL/GenBank/DDBJ whole genome shotgun (WGS) entry which is preliminary data.</text>
</comment>
<dbReference type="CDD" id="cd01949">
    <property type="entry name" value="GGDEF"/>
    <property type="match status" value="1"/>
</dbReference>
<evidence type="ECO:0000259" key="2">
    <source>
        <dbReference type="PROSITE" id="PS50887"/>
    </source>
</evidence>
<dbReference type="Proteomes" id="UP000248326">
    <property type="component" value="Unassembled WGS sequence"/>
</dbReference>
<proteinExistence type="predicted"/>
<dbReference type="SUPFAM" id="SSF55781">
    <property type="entry name" value="GAF domain-like"/>
    <property type="match status" value="2"/>
</dbReference>
<accession>A0A318RZW0</accession>
<name>A0A318RZW0_9DEIO</name>
<dbReference type="SUPFAM" id="SSF55073">
    <property type="entry name" value="Nucleotide cyclase"/>
    <property type="match status" value="1"/>
</dbReference>
<dbReference type="AlphaFoldDB" id="A0A318RZW0"/>
<dbReference type="PROSITE" id="PS50887">
    <property type="entry name" value="GGDEF"/>
    <property type="match status" value="1"/>
</dbReference>
<gene>
    <name evidence="3" type="ORF">DES52_12022</name>
</gene>
<dbReference type="EMBL" id="QJSX01000020">
    <property type="protein sequence ID" value="PYE49944.1"/>
    <property type="molecule type" value="Genomic_DNA"/>
</dbReference>
<evidence type="ECO:0000313" key="4">
    <source>
        <dbReference type="Proteomes" id="UP000248326"/>
    </source>
</evidence>
<dbReference type="Gene3D" id="3.30.70.270">
    <property type="match status" value="1"/>
</dbReference>
<dbReference type="InterPro" id="IPR003018">
    <property type="entry name" value="GAF"/>
</dbReference>
<dbReference type="SMART" id="SM00267">
    <property type="entry name" value="GGDEF"/>
    <property type="match status" value="1"/>
</dbReference>
<dbReference type="Gene3D" id="3.30.450.40">
    <property type="match status" value="2"/>
</dbReference>